<evidence type="ECO:0000313" key="4">
    <source>
        <dbReference type="Proteomes" id="UP000050417"/>
    </source>
</evidence>
<evidence type="ECO:0000256" key="1">
    <source>
        <dbReference type="SAM" id="MobiDB-lite"/>
    </source>
</evidence>
<feature type="chain" id="PRO_5006132942" evidence="2">
    <location>
        <begin position="27"/>
        <end position="197"/>
    </location>
</feature>
<reference evidence="3 4" key="1">
    <citation type="submission" date="2015-07" db="EMBL/GenBank/DDBJ databases">
        <title>Genome sequence of Ornatilinea apprima DSM 23815.</title>
        <authorList>
            <person name="Hemp J."/>
            <person name="Ward L.M."/>
            <person name="Pace L.A."/>
            <person name="Fischer W.W."/>
        </authorList>
    </citation>
    <scope>NUCLEOTIDE SEQUENCE [LARGE SCALE GENOMIC DNA]</scope>
    <source>
        <strain evidence="3 4">P3M-1</strain>
    </source>
</reference>
<evidence type="ECO:0000313" key="3">
    <source>
        <dbReference type="EMBL" id="KPL76496.1"/>
    </source>
</evidence>
<proteinExistence type="predicted"/>
<dbReference type="EMBL" id="LGCL01000025">
    <property type="protein sequence ID" value="KPL76496.1"/>
    <property type="molecule type" value="Genomic_DNA"/>
</dbReference>
<feature type="signal peptide" evidence="2">
    <location>
        <begin position="1"/>
        <end position="26"/>
    </location>
</feature>
<dbReference type="RefSeq" id="WP_075063065.1">
    <property type="nucleotide sequence ID" value="NZ_LGCL01000025.1"/>
</dbReference>
<name>A0A0P6X9T8_9CHLR</name>
<comment type="caution">
    <text evidence="3">The sequence shown here is derived from an EMBL/GenBank/DDBJ whole genome shotgun (WGS) entry which is preliminary data.</text>
</comment>
<feature type="region of interest" description="Disordered" evidence="1">
    <location>
        <begin position="30"/>
        <end position="57"/>
    </location>
</feature>
<feature type="compositionally biased region" description="Acidic residues" evidence="1">
    <location>
        <begin position="172"/>
        <end position="186"/>
    </location>
</feature>
<dbReference type="AlphaFoldDB" id="A0A0P6X9T8"/>
<protein>
    <submittedName>
        <fullName evidence="3">Uncharacterized protein</fullName>
    </submittedName>
</protein>
<keyword evidence="2" id="KW-0732">Signal</keyword>
<organism evidence="3 4">
    <name type="scientific">Ornatilinea apprima</name>
    <dbReference type="NCBI Taxonomy" id="1134406"/>
    <lineage>
        <taxon>Bacteria</taxon>
        <taxon>Bacillati</taxon>
        <taxon>Chloroflexota</taxon>
        <taxon>Anaerolineae</taxon>
        <taxon>Anaerolineales</taxon>
        <taxon>Anaerolineaceae</taxon>
        <taxon>Ornatilinea</taxon>
    </lineage>
</organism>
<sequence length="197" mass="21614">MKKWIGIALAASLFLAGFAVVSPVYAQSGSTETGMPGGPWGGPGRGPGGMGQPEDAPEWGLMEDYLLQYLADTYGLDVEAAKARIDEGDMLSEILLDAGVEDVPQAMMDAREYAFEQMEAEGYGPAWSDDEDGLFGRMMDGMRGRFAGLTDEDRGNFPRGNWEDGEQPYYNYDEENCPMWDADDIPQAERQGRGGRR</sequence>
<evidence type="ECO:0000256" key="2">
    <source>
        <dbReference type="SAM" id="SignalP"/>
    </source>
</evidence>
<accession>A0A0P6X9T8</accession>
<feature type="region of interest" description="Disordered" evidence="1">
    <location>
        <begin position="157"/>
        <end position="197"/>
    </location>
</feature>
<feature type="compositionally biased region" description="Gly residues" evidence="1">
    <location>
        <begin position="35"/>
        <end position="51"/>
    </location>
</feature>
<keyword evidence="4" id="KW-1185">Reference proteome</keyword>
<dbReference type="Proteomes" id="UP000050417">
    <property type="component" value="Unassembled WGS sequence"/>
</dbReference>
<gene>
    <name evidence="3" type="ORF">ADN00_11020</name>
</gene>